<sequence length="99" mass="10613">MDARFLIPGTRIRFGLDALIGLAPGVGDAIALVPGAWIVARAHALGARRRTLLRMVGNLAIDWFAGSVPLIGDIFDVGFRANLRNVALLRAEPSLRPVD</sequence>
<dbReference type="Proteomes" id="UP000503336">
    <property type="component" value="Chromosome"/>
</dbReference>
<feature type="transmembrane region" description="Helical" evidence="1">
    <location>
        <begin position="20"/>
        <end position="40"/>
    </location>
</feature>
<keyword evidence="1" id="KW-0472">Membrane</keyword>
<keyword evidence="1" id="KW-0812">Transmembrane</keyword>
<protein>
    <submittedName>
        <fullName evidence="2">DUF4112 domain-containing protein</fullName>
    </submittedName>
</protein>
<evidence type="ECO:0000256" key="1">
    <source>
        <dbReference type="SAM" id="Phobius"/>
    </source>
</evidence>
<dbReference type="PANTHER" id="PTHR35519:SF2">
    <property type="entry name" value="PH DOMAIN PROTEIN"/>
    <property type="match status" value="1"/>
</dbReference>
<accession>A0A7M3T756</accession>
<reference evidence="2 3" key="1">
    <citation type="submission" date="2020-02" db="EMBL/GenBank/DDBJ databases">
        <title>complete genome sequence of Rhodobacteraceae bacterium.</title>
        <authorList>
            <person name="Park J."/>
            <person name="Kim Y.-S."/>
            <person name="Kim K.-H."/>
        </authorList>
    </citation>
    <scope>NUCLEOTIDE SEQUENCE [LARGE SCALE GENOMIC DNA]</scope>
    <source>
        <strain evidence="2 3">RR4-56</strain>
    </source>
</reference>
<evidence type="ECO:0000313" key="3">
    <source>
        <dbReference type="Proteomes" id="UP000503336"/>
    </source>
</evidence>
<proteinExistence type="predicted"/>
<dbReference type="InterPro" id="IPR025187">
    <property type="entry name" value="DUF4112"/>
</dbReference>
<keyword evidence="3" id="KW-1185">Reference proteome</keyword>
<dbReference type="EMBL" id="CP049056">
    <property type="protein sequence ID" value="QIE57837.1"/>
    <property type="molecule type" value="Genomic_DNA"/>
</dbReference>
<evidence type="ECO:0000313" key="2">
    <source>
        <dbReference type="EMBL" id="QIE57837.1"/>
    </source>
</evidence>
<name>A0A7M3T756_9RHOB</name>
<dbReference type="AlphaFoldDB" id="A0A7M3T756"/>
<gene>
    <name evidence="2" type="ORF">G5B40_10125</name>
</gene>
<dbReference type="PANTHER" id="PTHR35519">
    <property type="entry name" value="MEMBRANE PROTEINS"/>
    <property type="match status" value="1"/>
</dbReference>
<dbReference type="Pfam" id="PF13430">
    <property type="entry name" value="DUF4112"/>
    <property type="match status" value="1"/>
</dbReference>
<keyword evidence="1" id="KW-1133">Transmembrane helix</keyword>
<dbReference type="KEGG" id="hdh:G5B40_10125"/>
<organism evidence="2 3">
    <name type="scientific">Pikeienuella piscinae</name>
    <dbReference type="NCBI Taxonomy" id="2748098"/>
    <lineage>
        <taxon>Bacteria</taxon>
        <taxon>Pseudomonadati</taxon>
        <taxon>Pseudomonadota</taxon>
        <taxon>Alphaproteobacteria</taxon>
        <taxon>Rhodobacterales</taxon>
        <taxon>Paracoccaceae</taxon>
        <taxon>Pikeienuella</taxon>
    </lineage>
</organism>